<gene>
    <name evidence="4" type="ORF">ID875_21490</name>
</gene>
<keyword evidence="3" id="KW-0812">Transmembrane</keyword>
<evidence type="ECO:0000256" key="1">
    <source>
        <dbReference type="SAM" id="Coils"/>
    </source>
</evidence>
<feature type="region of interest" description="Disordered" evidence="2">
    <location>
        <begin position="312"/>
        <end position="356"/>
    </location>
</feature>
<feature type="region of interest" description="Disordered" evidence="2">
    <location>
        <begin position="58"/>
        <end position="85"/>
    </location>
</feature>
<feature type="region of interest" description="Disordered" evidence="2">
    <location>
        <begin position="469"/>
        <end position="517"/>
    </location>
</feature>
<evidence type="ECO:0000256" key="2">
    <source>
        <dbReference type="SAM" id="MobiDB-lite"/>
    </source>
</evidence>
<feature type="compositionally biased region" description="Basic and acidic residues" evidence="2">
    <location>
        <begin position="102"/>
        <end position="119"/>
    </location>
</feature>
<proteinExistence type="predicted"/>
<evidence type="ECO:0000256" key="3">
    <source>
        <dbReference type="SAM" id="Phobius"/>
    </source>
</evidence>
<feature type="transmembrane region" description="Helical" evidence="3">
    <location>
        <begin position="203"/>
        <end position="219"/>
    </location>
</feature>
<organism evidence="4">
    <name type="scientific">Streptomyces globisporus</name>
    <dbReference type="NCBI Taxonomy" id="1908"/>
    <lineage>
        <taxon>Bacteria</taxon>
        <taxon>Bacillati</taxon>
        <taxon>Actinomycetota</taxon>
        <taxon>Actinomycetes</taxon>
        <taxon>Kitasatosporales</taxon>
        <taxon>Streptomycetaceae</taxon>
        <taxon>Streptomyces</taxon>
    </lineage>
</organism>
<feature type="region of interest" description="Disordered" evidence="2">
    <location>
        <begin position="102"/>
        <end position="124"/>
    </location>
</feature>
<reference evidence="4" key="1">
    <citation type="journal article" date="2020" name="PLoS ONE">
        <title>Isolation and characterization of Streptomyces bacteriophages and Streptomyces strains encoding biosynthetic arsenals: Streptomyces strains and phages for antibiotic discovery.</title>
        <authorList>
            <person name="Montano E.T."/>
            <person name="Nideffer J.F."/>
            <person name="Brumage L."/>
            <person name="Erb M."/>
            <person name="Derman A.I."/>
            <person name="Davis J.P."/>
            <person name="Estrada E."/>
            <person name="Fu S."/>
            <person name="Le D."/>
            <person name="Vuppala A."/>
            <person name="Tran C."/>
            <person name="Luterstein E."/>
            <person name="Lakkaraju S."/>
            <person name="Panchagnula S."/>
            <person name="Ren C."/>
            <person name="Doan J."/>
            <person name="Tran S."/>
            <person name="Soriano J."/>
            <person name="Fujita Y."/>
            <person name="Gutala P."/>
            <person name="Fujii Q."/>
            <person name="Lee M."/>
            <person name="Bui A."/>
            <person name="Villarreal C."/>
            <person name="Shing S.R."/>
            <person name="Kim S."/>
            <person name="Freeman D."/>
            <person name="Racha V."/>
            <person name="Ho A."/>
            <person name="Kumar P."/>
            <person name="Falah K."/>
            <person name="Dawson T."/>
            <person name="Enustun E."/>
            <person name="Prichard A."/>
            <person name="Gomez A."/>
            <person name="Khanna K."/>
            <person name="Trigg S."/>
            <person name="Fernandez L."/>
            <person name="Pogliano K."/>
            <person name="Pogliano J."/>
        </authorList>
    </citation>
    <scope>NUCLEOTIDE SEQUENCE</scope>
    <source>
        <strain evidence="4">QF2</strain>
    </source>
</reference>
<feature type="compositionally biased region" description="Basic and acidic residues" evidence="2">
    <location>
        <begin position="312"/>
        <end position="337"/>
    </location>
</feature>
<name>A0A927GP07_STRGL</name>
<keyword evidence="1" id="KW-0175">Coiled coil</keyword>
<keyword evidence="3" id="KW-1133">Transmembrane helix</keyword>
<evidence type="ECO:0000313" key="4">
    <source>
        <dbReference type="EMBL" id="MBD2829938.1"/>
    </source>
</evidence>
<accession>A0A927GP07</accession>
<feature type="transmembrane region" description="Helical" evidence="3">
    <location>
        <begin position="231"/>
        <end position="251"/>
    </location>
</feature>
<sequence length="562" mass="62304">MSVALKFRRGIQDDWTAADFDSYTVLAELGVTRPAARVTRARRSRPLRRAVRAALRTITPHPTPEPGRRRKEAHPMTAAPEEKPAISWAEQSAKADAIRAETDLAREREDEERRRREALDAPEIAKAQARAEAVDRKAREDREAEDRARVERREAEAAEARRLAEVKRREERATKAVNWGVLAALLVALPLQIRAFWTPDRPWEVVVPFVLEGLAWVFIRQAEAAIAARRMVWHYLVGVFACSLFAATVNVLDGFLHTEIGPIFGVVGGVCSLAGPGIKVIHEFGARDKQAKATRAERKLAAAQARQAEAEAKAREVELDHKRKTEAERRQEQRALTEAKQAAEAQRLTDQDERRKQTYPQVWKRYEAILAVHPLGSISRDRAWADAQRAAAHSEVWDRYTMLVTAAPAGLRPADLWPVAWRSVYALPVGQTPQTLRAELAARAAVDEVLAEADYTSERAAVEDLLADLFGDDGDDPRSTRKGGRGGPSGGPTTLVGKGKGGPRSDDDRPLEEADLDKVRGLAEELGDAARLSASNVRKRVGCRPAYAIRLRDAVKAEWGIA</sequence>
<feature type="compositionally biased region" description="Basic and acidic residues" evidence="2">
    <location>
        <begin position="503"/>
        <end position="517"/>
    </location>
</feature>
<keyword evidence="3" id="KW-0472">Membrane</keyword>
<feature type="coiled-coil region" evidence="1">
    <location>
        <begin position="124"/>
        <end position="170"/>
    </location>
</feature>
<feature type="transmembrane region" description="Helical" evidence="3">
    <location>
        <begin position="176"/>
        <end position="197"/>
    </location>
</feature>
<comment type="caution">
    <text evidence="4">The sequence shown here is derived from an EMBL/GenBank/DDBJ whole genome shotgun (WGS) entry which is preliminary data.</text>
</comment>
<evidence type="ECO:0008006" key="5">
    <source>
        <dbReference type="Google" id="ProtNLM"/>
    </source>
</evidence>
<feature type="compositionally biased region" description="Basic and acidic residues" evidence="2">
    <location>
        <begin position="347"/>
        <end position="356"/>
    </location>
</feature>
<protein>
    <recommendedName>
        <fullName evidence="5">DUF2637 domain-containing protein</fullName>
    </recommendedName>
</protein>
<dbReference type="EMBL" id="JACWUS010000005">
    <property type="protein sequence ID" value="MBD2829938.1"/>
    <property type="molecule type" value="Genomic_DNA"/>
</dbReference>
<dbReference type="AlphaFoldDB" id="A0A927GP07"/>